<dbReference type="SUPFAM" id="SSF52091">
    <property type="entry name" value="SpoIIaa-like"/>
    <property type="match status" value="1"/>
</dbReference>
<reference evidence="2 3" key="1">
    <citation type="submission" date="2021-03" db="EMBL/GenBank/DDBJ databases">
        <title>Genomic and phenotypic characterization of Chloracidobacterium isolates provides evidence for multiple species.</title>
        <authorList>
            <person name="Saini M.K."/>
            <person name="Costas A.M.G."/>
            <person name="Tank M."/>
            <person name="Bryant D.A."/>
        </authorList>
    </citation>
    <scope>NUCLEOTIDE SEQUENCE [LARGE SCALE GENOMIC DNA]</scope>
    <source>
        <strain evidence="2 3">N</strain>
    </source>
</reference>
<dbReference type="Pfam" id="PF01740">
    <property type="entry name" value="STAS"/>
    <property type="match status" value="1"/>
</dbReference>
<dbReference type="CDD" id="cd07043">
    <property type="entry name" value="STAS_anti-anti-sigma_factors"/>
    <property type="match status" value="1"/>
</dbReference>
<dbReference type="InterPro" id="IPR036513">
    <property type="entry name" value="STAS_dom_sf"/>
</dbReference>
<dbReference type="Proteomes" id="UP000677668">
    <property type="component" value="Chromosome 1"/>
</dbReference>
<evidence type="ECO:0000313" key="3">
    <source>
        <dbReference type="Proteomes" id="UP000677668"/>
    </source>
</evidence>
<dbReference type="Gene3D" id="3.30.750.24">
    <property type="entry name" value="STAS domain"/>
    <property type="match status" value="1"/>
</dbReference>
<proteinExistence type="predicted"/>
<feature type="domain" description="STAS" evidence="1">
    <location>
        <begin position="5"/>
        <end position="113"/>
    </location>
</feature>
<name>A0ABX8B1X6_9BACT</name>
<dbReference type="EMBL" id="CP072642">
    <property type="protein sequence ID" value="QUV93501.1"/>
    <property type="molecule type" value="Genomic_DNA"/>
</dbReference>
<gene>
    <name evidence="2" type="ORF">J8C05_08990</name>
</gene>
<keyword evidence="3" id="KW-1185">Reference proteome</keyword>
<organism evidence="2 3">
    <name type="scientific">Chloracidobacterium sp. N</name>
    <dbReference type="NCBI Taxonomy" id="2821540"/>
    <lineage>
        <taxon>Bacteria</taxon>
        <taxon>Pseudomonadati</taxon>
        <taxon>Acidobacteriota</taxon>
        <taxon>Terriglobia</taxon>
        <taxon>Terriglobales</taxon>
        <taxon>Acidobacteriaceae</taxon>
        <taxon>Chloracidobacterium</taxon>
        <taxon>Chloracidobacterium aggregatum</taxon>
    </lineage>
</organism>
<dbReference type="InterPro" id="IPR002645">
    <property type="entry name" value="STAS_dom"/>
</dbReference>
<dbReference type="PROSITE" id="PS50801">
    <property type="entry name" value="STAS"/>
    <property type="match status" value="1"/>
</dbReference>
<dbReference type="PANTHER" id="PTHR33495">
    <property type="entry name" value="ANTI-SIGMA FACTOR ANTAGONIST TM_1081-RELATED-RELATED"/>
    <property type="match status" value="1"/>
</dbReference>
<dbReference type="RefSeq" id="WP_014100318.1">
    <property type="nucleotide sequence ID" value="NZ_CP072642.1"/>
</dbReference>
<accession>A0ABX8B1X6</accession>
<sequence>MSEVFKVTSRQAGKFIVITVEGYINNLAGERILDEFNRWTAEGYRHFVLNLEKTQLVNSIGISILIEMIEKAQELQGSIAFCCLLPIIAKTFKIMGLTQYAQVYETEAEALAG</sequence>
<dbReference type="PANTHER" id="PTHR33495:SF6">
    <property type="entry name" value="ANTI-SIGMA FACTOR ANTAGONIST"/>
    <property type="match status" value="1"/>
</dbReference>
<protein>
    <submittedName>
        <fullName evidence="2">STAS domain-containing protein</fullName>
    </submittedName>
</protein>
<evidence type="ECO:0000259" key="1">
    <source>
        <dbReference type="PROSITE" id="PS50801"/>
    </source>
</evidence>
<evidence type="ECO:0000313" key="2">
    <source>
        <dbReference type="EMBL" id="QUV93501.1"/>
    </source>
</evidence>